<accession>A0A5K3EGV8</accession>
<organism evidence="1">
    <name type="scientific">Mesocestoides corti</name>
    <name type="common">Flatworm</name>
    <dbReference type="NCBI Taxonomy" id="53468"/>
    <lineage>
        <taxon>Eukaryota</taxon>
        <taxon>Metazoa</taxon>
        <taxon>Spiralia</taxon>
        <taxon>Lophotrochozoa</taxon>
        <taxon>Platyhelminthes</taxon>
        <taxon>Cestoda</taxon>
        <taxon>Eucestoda</taxon>
        <taxon>Cyclophyllidea</taxon>
        <taxon>Mesocestoididae</taxon>
        <taxon>Mesocestoides</taxon>
    </lineage>
</organism>
<dbReference type="AlphaFoldDB" id="A0A5K3EGV8"/>
<proteinExistence type="predicted"/>
<sequence length="358" mass="41160">MVIFSTFKCNKILLSSLRNVSKASKKTRRTNNGSGFRKSHESELKISPEMFDAVEQLSNSLINDTSRSVASSLTEEHSKLRRRIKAAIIYKKNFRYFQIKVICFSGPPQLSILTYRAKEQISHLSKTDSSEWSADTISQYFPISHQGAMRLLHKQDKAPNRFFRSLEDVIRHDTQCIKRWLMLMETICSAQVYNQAKNNKSQTLEALSTLLPEGLRWIGLNDVLEKLAFADGNSTLPFPPQTSVEAYNFVKSRHQPGPFELIAEKFHKSQCTANDSVAIREQQLTVIEKLISLFKNMDFSIFTEPLMNDDSLTFNMLCRDWLITDPNTELLEQPSPPKVRSKVDCDFTKIIQYKRICT</sequence>
<protein>
    <submittedName>
        <fullName evidence="1">C2H2-type domain-containing protein</fullName>
    </submittedName>
</protein>
<reference evidence="1" key="1">
    <citation type="submission" date="2019-11" db="UniProtKB">
        <authorList>
            <consortium name="WormBaseParasite"/>
        </authorList>
    </citation>
    <scope>IDENTIFICATION</scope>
</reference>
<name>A0A5K3EGV8_MESCO</name>
<dbReference type="WBParaSite" id="MCU_000209-RC">
    <property type="protein sequence ID" value="MCU_000209-RC"/>
    <property type="gene ID" value="MCU_000209"/>
</dbReference>
<evidence type="ECO:0000313" key="1">
    <source>
        <dbReference type="WBParaSite" id="MCU_000209-RC"/>
    </source>
</evidence>